<accession>A0A0F6W4Z6</accession>
<dbReference type="RefSeq" id="WP_053234677.1">
    <property type="nucleotide sequence ID" value="NZ_CP011125.1"/>
</dbReference>
<reference evidence="1 2" key="1">
    <citation type="submission" date="2015-03" db="EMBL/GenBank/DDBJ databases">
        <title>Genome assembly of Sandaracinus amylolyticus DSM 53668.</title>
        <authorList>
            <person name="Sharma G."/>
            <person name="Subramanian S."/>
        </authorList>
    </citation>
    <scope>NUCLEOTIDE SEQUENCE [LARGE SCALE GENOMIC DNA]</scope>
    <source>
        <strain evidence="1 2">DSM 53668</strain>
    </source>
</reference>
<dbReference type="KEGG" id="samy:DB32_004564"/>
<evidence type="ECO:0000313" key="1">
    <source>
        <dbReference type="EMBL" id="AKF07415.1"/>
    </source>
</evidence>
<dbReference type="AlphaFoldDB" id="A0A0F6W4Z6"/>
<keyword evidence="2" id="KW-1185">Reference proteome</keyword>
<protein>
    <submittedName>
        <fullName evidence="1">Uncharacterized protein</fullName>
    </submittedName>
</protein>
<sequence>MRIDLADDPGIDIERHDAPDPAVLRALAAALRSLSKGGRESVYEVDVIMRCSPVPPWRVHAAFWWCVDRGWLTPASREPDAFVVAPGAWSALESGAFQREPSPMFVAQA</sequence>
<organism evidence="1 2">
    <name type="scientific">Sandaracinus amylolyticus</name>
    <dbReference type="NCBI Taxonomy" id="927083"/>
    <lineage>
        <taxon>Bacteria</taxon>
        <taxon>Pseudomonadati</taxon>
        <taxon>Myxococcota</taxon>
        <taxon>Polyangia</taxon>
        <taxon>Polyangiales</taxon>
        <taxon>Sandaracinaceae</taxon>
        <taxon>Sandaracinus</taxon>
    </lineage>
</organism>
<proteinExistence type="predicted"/>
<dbReference type="EMBL" id="CP011125">
    <property type="protein sequence ID" value="AKF07415.1"/>
    <property type="molecule type" value="Genomic_DNA"/>
</dbReference>
<evidence type="ECO:0000313" key="2">
    <source>
        <dbReference type="Proteomes" id="UP000034883"/>
    </source>
</evidence>
<gene>
    <name evidence="1" type="ORF">DB32_004564</name>
</gene>
<name>A0A0F6W4Z6_9BACT</name>
<dbReference type="Proteomes" id="UP000034883">
    <property type="component" value="Chromosome"/>
</dbReference>